<reference evidence="1 2" key="1">
    <citation type="submission" date="2015-09" db="EMBL/GenBank/DDBJ databases">
        <title>A metagenomics-based metabolic model of nitrate-dependent anaerobic oxidation of methane by Methanoperedens-like archaea.</title>
        <authorList>
            <person name="Arshad A."/>
            <person name="Speth D.R."/>
            <person name="De Graaf R.M."/>
            <person name="Op Den Camp H.J."/>
            <person name="Jetten M.S."/>
            <person name="Welte C.U."/>
        </authorList>
    </citation>
    <scope>NUCLEOTIDE SEQUENCE [LARGE SCALE GENOMIC DNA]</scope>
</reference>
<dbReference type="Proteomes" id="UP000050360">
    <property type="component" value="Unassembled WGS sequence"/>
</dbReference>
<dbReference type="AlphaFoldDB" id="A0A0P7ZEB7"/>
<comment type="caution">
    <text evidence="1">The sequence shown here is derived from an EMBL/GenBank/DDBJ whole genome shotgun (WGS) entry which is preliminary data.</text>
</comment>
<accession>A0A0P7ZEB7</accession>
<name>A0A0P7ZEB7_9EURY</name>
<proteinExistence type="predicted"/>
<protein>
    <submittedName>
        <fullName evidence="1">Uncharacterized protein</fullName>
    </submittedName>
</protein>
<organism evidence="1 2">
    <name type="scientific">Candidatus Methanoperedens nitratireducens</name>
    <dbReference type="NCBI Taxonomy" id="1392998"/>
    <lineage>
        <taxon>Archaea</taxon>
        <taxon>Methanobacteriati</taxon>
        <taxon>Methanobacteriota</taxon>
        <taxon>Stenosarchaea group</taxon>
        <taxon>Methanomicrobia</taxon>
        <taxon>Methanosarcinales</taxon>
        <taxon>ANME-2 cluster</taxon>
        <taxon>Candidatus Methanoperedentaceae</taxon>
        <taxon>Candidatus Methanoperedens</taxon>
    </lineage>
</organism>
<sequence>MSECFLCHTALEPVNDAEIEGVDLCVDCCENMDTVIRDYISSSPGGLDLVLDIIADEISNPESKLRDALKDVIREVISEN</sequence>
<evidence type="ECO:0000313" key="1">
    <source>
        <dbReference type="EMBL" id="KPQ41853.1"/>
    </source>
</evidence>
<dbReference type="EMBL" id="LKCM01000292">
    <property type="protein sequence ID" value="KPQ41853.1"/>
    <property type="molecule type" value="Genomic_DNA"/>
</dbReference>
<evidence type="ECO:0000313" key="2">
    <source>
        <dbReference type="Proteomes" id="UP000050360"/>
    </source>
</evidence>
<gene>
    <name evidence="1" type="ORF">MPEBLZ_03592</name>
</gene>